<feature type="compositionally biased region" description="Basic and acidic residues" evidence="1">
    <location>
        <begin position="72"/>
        <end position="82"/>
    </location>
</feature>
<feature type="compositionally biased region" description="Basic and acidic residues" evidence="1">
    <location>
        <begin position="89"/>
        <end position="113"/>
    </location>
</feature>
<evidence type="ECO:0000256" key="1">
    <source>
        <dbReference type="SAM" id="MobiDB-lite"/>
    </source>
</evidence>
<feature type="region of interest" description="Disordered" evidence="1">
    <location>
        <begin position="51"/>
        <end position="151"/>
    </location>
</feature>
<evidence type="ECO:0000313" key="2">
    <source>
        <dbReference type="EMBL" id="MCW1913416.1"/>
    </source>
</evidence>
<reference evidence="2" key="1">
    <citation type="submission" date="2022-10" db="EMBL/GenBank/DDBJ databases">
        <title>Luteolibacter sp. GHJ8, whole genome shotgun sequencing project.</title>
        <authorList>
            <person name="Zhao G."/>
            <person name="Shen L."/>
        </authorList>
    </citation>
    <scope>NUCLEOTIDE SEQUENCE</scope>
    <source>
        <strain evidence="2">GHJ8</strain>
    </source>
</reference>
<evidence type="ECO:0000313" key="3">
    <source>
        <dbReference type="Proteomes" id="UP001165653"/>
    </source>
</evidence>
<feature type="compositionally biased region" description="Basic and acidic residues" evidence="1">
    <location>
        <begin position="121"/>
        <end position="147"/>
    </location>
</feature>
<dbReference type="EMBL" id="JAPDDR010000003">
    <property type="protein sequence ID" value="MCW1913416.1"/>
    <property type="molecule type" value="Genomic_DNA"/>
</dbReference>
<name>A0ABT3G0Q1_9BACT</name>
<comment type="caution">
    <text evidence="2">The sequence shown here is derived from an EMBL/GenBank/DDBJ whole genome shotgun (WGS) entry which is preliminary data.</text>
</comment>
<gene>
    <name evidence="2" type="ORF">OJ996_07520</name>
</gene>
<sequence length="170" mass="18904">MRLPAPLQALQRFHGQRLNLQQPVSKWPNRIALVLGTAALLAACTPPAPATGVAPVDSSGWSGSEAAAYRSGHSDGSRDKRQGRPHSPRPGERVELGKREYLRGYEDGYRRPNDNPWSQARARELGMKQGQRDKLADLSMDPDRSLAKEVPQAVRDHFRSGYREGWRAAQ</sequence>
<accession>A0ABT3G0Q1</accession>
<proteinExistence type="predicted"/>
<dbReference type="RefSeq" id="WP_264512846.1">
    <property type="nucleotide sequence ID" value="NZ_JAPDDR010000003.1"/>
</dbReference>
<keyword evidence="3" id="KW-1185">Reference proteome</keyword>
<protein>
    <submittedName>
        <fullName evidence="2">Uncharacterized protein</fullName>
    </submittedName>
</protein>
<organism evidence="2 3">
    <name type="scientific">Luteolibacter rhizosphaerae</name>
    <dbReference type="NCBI Taxonomy" id="2989719"/>
    <lineage>
        <taxon>Bacteria</taxon>
        <taxon>Pseudomonadati</taxon>
        <taxon>Verrucomicrobiota</taxon>
        <taxon>Verrucomicrobiia</taxon>
        <taxon>Verrucomicrobiales</taxon>
        <taxon>Verrucomicrobiaceae</taxon>
        <taxon>Luteolibacter</taxon>
    </lineage>
</organism>
<dbReference type="Proteomes" id="UP001165653">
    <property type="component" value="Unassembled WGS sequence"/>
</dbReference>